<keyword evidence="2" id="KW-1185">Reference proteome</keyword>
<dbReference type="Proteomes" id="UP001515480">
    <property type="component" value="Unassembled WGS sequence"/>
</dbReference>
<protein>
    <submittedName>
        <fullName evidence="1">Uncharacterized protein</fullName>
    </submittedName>
</protein>
<name>A0AB34JZL6_PRYPA</name>
<organism evidence="1 2">
    <name type="scientific">Prymnesium parvum</name>
    <name type="common">Toxic golden alga</name>
    <dbReference type="NCBI Taxonomy" id="97485"/>
    <lineage>
        <taxon>Eukaryota</taxon>
        <taxon>Haptista</taxon>
        <taxon>Haptophyta</taxon>
        <taxon>Prymnesiophyceae</taxon>
        <taxon>Prymnesiales</taxon>
        <taxon>Prymnesiaceae</taxon>
        <taxon>Prymnesium</taxon>
    </lineage>
</organism>
<comment type="caution">
    <text evidence="1">The sequence shown here is derived from an EMBL/GenBank/DDBJ whole genome shotgun (WGS) entry which is preliminary data.</text>
</comment>
<accession>A0AB34JZL6</accession>
<proteinExistence type="predicted"/>
<dbReference type="EMBL" id="JBGBPQ010000003">
    <property type="protein sequence ID" value="KAL1526358.1"/>
    <property type="molecule type" value="Genomic_DNA"/>
</dbReference>
<evidence type="ECO:0000313" key="1">
    <source>
        <dbReference type="EMBL" id="KAL1526358.1"/>
    </source>
</evidence>
<gene>
    <name evidence="1" type="ORF">AB1Y20_015072</name>
</gene>
<sequence length="277" mass="29980">MAGASTYSRICYEVFSGHPPHEDASTLLQLVALAASRQIVRHEEIRSSAWLASVLQEVGFVEDEEGLRAPEGLCERLTTEQNQARARVHAEAAEQREELLASLLGQAAREGAREKVDIGSGRDALRAFASEWCNAVSVGPLLLGIAALLRAQASHSQTRQVWVASRASVLNGGDSFCKPAVDAMRAVGFIPVEDALADCIEEGRRPEEMAWTVRSGIWTAHEMRALAGLAERLARKAPLAGRATGVVKPTTGDCASRSLKTWHEWLSSLIGSLRCMI</sequence>
<evidence type="ECO:0000313" key="2">
    <source>
        <dbReference type="Proteomes" id="UP001515480"/>
    </source>
</evidence>
<dbReference type="AlphaFoldDB" id="A0AB34JZL6"/>
<reference evidence="1 2" key="1">
    <citation type="journal article" date="2024" name="Science">
        <title>Giant polyketide synthase enzymes in the biosynthesis of giant marine polyether toxins.</title>
        <authorList>
            <person name="Fallon T.R."/>
            <person name="Shende V.V."/>
            <person name="Wierzbicki I.H."/>
            <person name="Pendleton A.L."/>
            <person name="Watervoot N.F."/>
            <person name="Auber R.P."/>
            <person name="Gonzalez D.J."/>
            <person name="Wisecaver J.H."/>
            <person name="Moore B.S."/>
        </authorList>
    </citation>
    <scope>NUCLEOTIDE SEQUENCE [LARGE SCALE GENOMIC DNA]</scope>
    <source>
        <strain evidence="1 2">12B1</strain>
    </source>
</reference>